<feature type="domain" description="RNA polymerase sigma-70" evidence="5">
    <location>
        <begin position="204"/>
        <end position="230"/>
    </location>
</feature>
<proteinExistence type="predicted"/>
<dbReference type="RefSeq" id="WP_230097016.1">
    <property type="nucleotide sequence ID" value="NZ_CAKKNS010000005.1"/>
</dbReference>
<evidence type="ECO:0000256" key="4">
    <source>
        <dbReference type="ARBA" id="ARBA00023163"/>
    </source>
</evidence>
<dbReference type="Gene3D" id="1.20.140.160">
    <property type="match status" value="1"/>
</dbReference>
<evidence type="ECO:0000256" key="3">
    <source>
        <dbReference type="ARBA" id="ARBA00023125"/>
    </source>
</evidence>
<sequence length="239" mass="27382">MYEIDVETKILSYLPLVQRVVNRLAIKNFDYSKDDLFNIGVIGLIDAIHKFDPTKKVPFEAYATFRIKGSIIDEVRKHAKISRNRMAILNRFYAVKHELTMALDREPTDEEVTRKMQISNTQLNEIYDSMHFLASVSLDSTLFSGSSNGEEGFSLKEMLPDTTLQSSDSLLEQDEQRQVLRDKIGLLPERDQVILNLYYLDNLTLKEIAIVLDVSIARVSQLHGKIVAKLKTMIEEELA</sequence>
<name>A0ABM8Z6C6_9LACO</name>
<gene>
    <name evidence="6" type="primary">sigD</name>
    <name evidence="6" type="ORF">WFA24289_01298</name>
</gene>
<dbReference type="InterPro" id="IPR007627">
    <property type="entry name" value="RNA_pol_sigma70_r2"/>
</dbReference>
<evidence type="ECO:0000313" key="7">
    <source>
        <dbReference type="Proteomes" id="UP000789707"/>
    </source>
</evidence>
<dbReference type="Proteomes" id="UP000789707">
    <property type="component" value="Unassembled WGS sequence"/>
</dbReference>
<protein>
    <submittedName>
        <fullName evidence="6">RNA polymerase sigma-D factor</fullName>
    </submittedName>
</protein>
<dbReference type="InterPro" id="IPR013325">
    <property type="entry name" value="RNA_pol_sigma_r2"/>
</dbReference>
<dbReference type="Gene3D" id="1.10.1740.10">
    <property type="match status" value="1"/>
</dbReference>
<keyword evidence="1" id="KW-0805">Transcription regulation</keyword>
<evidence type="ECO:0000256" key="2">
    <source>
        <dbReference type="ARBA" id="ARBA00023082"/>
    </source>
</evidence>
<dbReference type="PRINTS" id="PR00046">
    <property type="entry name" value="SIGMA70FCT"/>
</dbReference>
<keyword evidence="3" id="KW-0238">DNA-binding</keyword>
<dbReference type="Pfam" id="PF04542">
    <property type="entry name" value="Sigma70_r2"/>
    <property type="match status" value="1"/>
</dbReference>
<dbReference type="InterPro" id="IPR013324">
    <property type="entry name" value="RNA_pol_sigma_r3/r4-like"/>
</dbReference>
<keyword evidence="7" id="KW-1185">Reference proteome</keyword>
<dbReference type="NCBIfam" id="TIGR02479">
    <property type="entry name" value="FliA_WhiG"/>
    <property type="match status" value="1"/>
</dbReference>
<evidence type="ECO:0000259" key="5">
    <source>
        <dbReference type="PROSITE" id="PS00716"/>
    </source>
</evidence>
<dbReference type="EMBL" id="CAKKNS010000005">
    <property type="protein sequence ID" value="CAH0416981.1"/>
    <property type="molecule type" value="Genomic_DNA"/>
</dbReference>
<dbReference type="PANTHER" id="PTHR30385">
    <property type="entry name" value="SIGMA FACTOR F FLAGELLAR"/>
    <property type="match status" value="1"/>
</dbReference>
<dbReference type="PROSITE" id="PS00716">
    <property type="entry name" value="SIGMA70_2"/>
    <property type="match status" value="1"/>
</dbReference>
<evidence type="ECO:0000313" key="6">
    <source>
        <dbReference type="EMBL" id="CAH0416981.1"/>
    </source>
</evidence>
<evidence type="ECO:0000256" key="1">
    <source>
        <dbReference type="ARBA" id="ARBA00023015"/>
    </source>
</evidence>
<accession>A0ABM8Z6C6</accession>
<dbReference type="CDD" id="cd06171">
    <property type="entry name" value="Sigma70_r4"/>
    <property type="match status" value="1"/>
</dbReference>
<keyword evidence="4" id="KW-0804">Transcription</keyword>
<organism evidence="6 7">
    <name type="scientific">Periweissella fabaria</name>
    <dbReference type="NCBI Taxonomy" id="546157"/>
    <lineage>
        <taxon>Bacteria</taxon>
        <taxon>Bacillati</taxon>
        <taxon>Bacillota</taxon>
        <taxon>Bacilli</taxon>
        <taxon>Lactobacillales</taxon>
        <taxon>Lactobacillaceae</taxon>
        <taxon>Periweissella</taxon>
    </lineage>
</organism>
<dbReference type="InterPro" id="IPR014284">
    <property type="entry name" value="RNA_pol_sigma-70_dom"/>
</dbReference>
<dbReference type="PANTHER" id="PTHR30385:SF7">
    <property type="entry name" value="RNA POLYMERASE SIGMA FACTOR FLIA"/>
    <property type="match status" value="1"/>
</dbReference>
<dbReference type="SUPFAM" id="SSF88946">
    <property type="entry name" value="Sigma2 domain of RNA polymerase sigma factors"/>
    <property type="match status" value="1"/>
</dbReference>
<dbReference type="InterPro" id="IPR000943">
    <property type="entry name" value="RNA_pol_sigma70"/>
</dbReference>
<dbReference type="NCBIfam" id="TIGR02937">
    <property type="entry name" value="sigma70-ECF"/>
    <property type="match status" value="1"/>
</dbReference>
<dbReference type="InterPro" id="IPR012845">
    <property type="entry name" value="RNA_pol_sigma_FliA_WhiG"/>
</dbReference>
<keyword evidence="2" id="KW-0731">Sigma factor</keyword>
<comment type="caution">
    <text evidence="6">The sequence shown here is derived from an EMBL/GenBank/DDBJ whole genome shotgun (WGS) entry which is preliminary data.</text>
</comment>
<dbReference type="Pfam" id="PF04545">
    <property type="entry name" value="Sigma70_r4"/>
    <property type="match status" value="1"/>
</dbReference>
<reference evidence="6 7" key="1">
    <citation type="submission" date="2021-11" db="EMBL/GenBank/DDBJ databases">
        <authorList>
            <person name="Depoorter E."/>
        </authorList>
    </citation>
    <scope>NUCLEOTIDE SEQUENCE [LARGE SCALE GENOMIC DNA]</scope>
    <source>
        <strain evidence="6 7">LMG 24289</strain>
    </source>
</reference>
<dbReference type="InterPro" id="IPR007630">
    <property type="entry name" value="RNA_pol_sigma70_r4"/>
</dbReference>
<dbReference type="SUPFAM" id="SSF88659">
    <property type="entry name" value="Sigma3 and sigma4 domains of RNA polymerase sigma factors"/>
    <property type="match status" value="2"/>
</dbReference>